<dbReference type="STRING" id="1244108.SAMN05444004_10774"/>
<name>A0A1H3QZF8_9RHOB</name>
<dbReference type="AlphaFoldDB" id="A0A1H3QZF8"/>
<protein>
    <submittedName>
        <fullName evidence="1">Uncharacterized protein</fullName>
    </submittedName>
</protein>
<sequence length="371" mass="40087">MSEVVRIYRYVIGTIFLFSGPQVAMGGAAPPCATAMSTQMCLLDRAMVRAGSRSNPIDIAGVMNLIAGIAGYSGRVSMADFLPLLRGRLEERLPYGAIRLDVLRAQACNPFRSYSPGPIFAAEMIRQVEDLSRGVTEEDRRIIGNDLSIEGTVAQCLALMGDMAGVRDLIAANPGTTARIAARATHTFLRQNEGALARDLIAAHGDGQAESSFWFNRLPEPDFTIEALAEAGEIGTVFVAIQAVRDEAVRLWLLRFVMTRMDETAHKAQLVMVVEALSDGPDVALTPGMRFLVARVPVAAGDWSETLARLEPSEGSEDNGPLVNWTLVHLSGANGEYAVVAAMMERMVRDYSGSILGEAQMISVKRRASGR</sequence>
<dbReference type="Proteomes" id="UP000198914">
    <property type="component" value="Unassembled WGS sequence"/>
</dbReference>
<dbReference type="OrthoDB" id="9931601at2"/>
<accession>A0A1H3QZF8</accession>
<evidence type="ECO:0000313" key="1">
    <source>
        <dbReference type="EMBL" id="SDZ18435.1"/>
    </source>
</evidence>
<dbReference type="RefSeq" id="WP_139176588.1">
    <property type="nucleotide sequence ID" value="NZ_FNPX01000007.1"/>
</dbReference>
<organism evidence="1 2">
    <name type="scientific">Jannaschia faecimaris</name>
    <dbReference type="NCBI Taxonomy" id="1244108"/>
    <lineage>
        <taxon>Bacteria</taxon>
        <taxon>Pseudomonadati</taxon>
        <taxon>Pseudomonadota</taxon>
        <taxon>Alphaproteobacteria</taxon>
        <taxon>Rhodobacterales</taxon>
        <taxon>Roseobacteraceae</taxon>
        <taxon>Jannaschia</taxon>
    </lineage>
</organism>
<evidence type="ECO:0000313" key="2">
    <source>
        <dbReference type="Proteomes" id="UP000198914"/>
    </source>
</evidence>
<keyword evidence="2" id="KW-1185">Reference proteome</keyword>
<reference evidence="2" key="1">
    <citation type="submission" date="2016-10" db="EMBL/GenBank/DDBJ databases">
        <authorList>
            <person name="Varghese N."/>
            <person name="Submissions S."/>
        </authorList>
    </citation>
    <scope>NUCLEOTIDE SEQUENCE [LARGE SCALE GENOMIC DNA]</scope>
    <source>
        <strain evidence="2">DSM 100420</strain>
    </source>
</reference>
<proteinExistence type="predicted"/>
<dbReference type="EMBL" id="FNPX01000007">
    <property type="protein sequence ID" value="SDZ18435.1"/>
    <property type="molecule type" value="Genomic_DNA"/>
</dbReference>
<gene>
    <name evidence="1" type="ORF">SAMN05444004_10774</name>
</gene>